<dbReference type="RefSeq" id="WP_283769062.1">
    <property type="nucleotide sequence ID" value="NZ_JAQOSO010000114.1"/>
</dbReference>
<name>A0ABT7BCA5_9CYAN</name>
<evidence type="ECO:0000313" key="1">
    <source>
        <dbReference type="EMBL" id="MDJ1176792.1"/>
    </source>
</evidence>
<sequence length="47" mass="5220">MLLSIPEVTAPSSNVYGVKNSQNSQKTSLKAVWVKEDGHLVQHWIKA</sequence>
<proteinExistence type="predicted"/>
<accession>A0ABT7BCA5</accession>
<keyword evidence="2" id="KW-1185">Reference proteome</keyword>
<protein>
    <submittedName>
        <fullName evidence="1">Uncharacterized protein</fullName>
    </submittedName>
</protein>
<organism evidence="1 2">
    <name type="scientific">Roseofilum capinflatum BLCC-M114</name>
    <dbReference type="NCBI Taxonomy" id="3022440"/>
    <lineage>
        <taxon>Bacteria</taxon>
        <taxon>Bacillati</taxon>
        <taxon>Cyanobacteriota</taxon>
        <taxon>Cyanophyceae</taxon>
        <taxon>Desertifilales</taxon>
        <taxon>Desertifilaceae</taxon>
        <taxon>Roseofilum</taxon>
        <taxon>Roseofilum capinflatum</taxon>
    </lineage>
</organism>
<reference evidence="1 2" key="1">
    <citation type="submission" date="2023-01" db="EMBL/GenBank/DDBJ databases">
        <title>Novel diversity within Roseofilum (Cyanobacteria; Desertifilaceae) from marine benthic mats with descriptions of four novel species.</title>
        <authorList>
            <person name="Wang Y."/>
            <person name="Berthold D.E."/>
            <person name="Hu J."/>
            <person name="Lefler F.W."/>
            <person name="Laughinghouse H.D. IV."/>
        </authorList>
    </citation>
    <scope>NUCLEOTIDE SEQUENCE [LARGE SCALE GENOMIC DNA]</scope>
    <source>
        <strain evidence="1 2">BLCC-M114</strain>
    </source>
</reference>
<gene>
    <name evidence="1" type="ORF">PMG25_22135</name>
</gene>
<dbReference type="Proteomes" id="UP001235849">
    <property type="component" value="Unassembled WGS sequence"/>
</dbReference>
<evidence type="ECO:0000313" key="2">
    <source>
        <dbReference type="Proteomes" id="UP001235849"/>
    </source>
</evidence>
<dbReference type="EMBL" id="JAQOSO010000114">
    <property type="protein sequence ID" value="MDJ1176792.1"/>
    <property type="molecule type" value="Genomic_DNA"/>
</dbReference>
<comment type="caution">
    <text evidence="1">The sequence shown here is derived from an EMBL/GenBank/DDBJ whole genome shotgun (WGS) entry which is preliminary data.</text>
</comment>